<feature type="compositionally biased region" description="Acidic residues" evidence="1">
    <location>
        <begin position="23"/>
        <end position="60"/>
    </location>
</feature>
<keyword evidence="3" id="KW-1185">Reference proteome</keyword>
<dbReference type="Proteomes" id="UP001595840">
    <property type="component" value="Unassembled WGS sequence"/>
</dbReference>
<gene>
    <name evidence="2" type="ORF">ACFOX3_13825</name>
</gene>
<proteinExistence type="predicted"/>
<evidence type="ECO:0000256" key="1">
    <source>
        <dbReference type="SAM" id="MobiDB-lite"/>
    </source>
</evidence>
<accession>A0ABV8V7D3</accession>
<evidence type="ECO:0000313" key="2">
    <source>
        <dbReference type="EMBL" id="MFC4363389.1"/>
    </source>
</evidence>
<feature type="compositionally biased region" description="Basic and acidic residues" evidence="1">
    <location>
        <begin position="1"/>
        <end position="11"/>
    </location>
</feature>
<feature type="region of interest" description="Disordered" evidence="1">
    <location>
        <begin position="1"/>
        <end position="63"/>
    </location>
</feature>
<organism evidence="2 3">
    <name type="scientific">Simiduia curdlanivorans</name>
    <dbReference type="NCBI Taxonomy" id="1492769"/>
    <lineage>
        <taxon>Bacteria</taxon>
        <taxon>Pseudomonadati</taxon>
        <taxon>Pseudomonadota</taxon>
        <taxon>Gammaproteobacteria</taxon>
        <taxon>Cellvibrionales</taxon>
        <taxon>Cellvibrionaceae</taxon>
        <taxon>Simiduia</taxon>
    </lineage>
</organism>
<evidence type="ECO:0000313" key="3">
    <source>
        <dbReference type="Proteomes" id="UP001595840"/>
    </source>
</evidence>
<comment type="caution">
    <text evidence="2">The sequence shown here is derived from an EMBL/GenBank/DDBJ whole genome shotgun (WGS) entry which is preliminary data.</text>
</comment>
<reference evidence="3" key="1">
    <citation type="journal article" date="2019" name="Int. J. Syst. Evol. Microbiol.">
        <title>The Global Catalogue of Microorganisms (GCM) 10K type strain sequencing project: providing services to taxonomists for standard genome sequencing and annotation.</title>
        <authorList>
            <consortium name="The Broad Institute Genomics Platform"/>
            <consortium name="The Broad Institute Genome Sequencing Center for Infectious Disease"/>
            <person name="Wu L."/>
            <person name="Ma J."/>
        </authorList>
    </citation>
    <scope>NUCLEOTIDE SEQUENCE [LARGE SCALE GENOMIC DNA]</scope>
    <source>
        <strain evidence="3">CECT 8570</strain>
    </source>
</reference>
<name>A0ABV8V7D3_9GAMM</name>
<protein>
    <submittedName>
        <fullName evidence="2">Uncharacterized protein</fullName>
    </submittedName>
</protein>
<dbReference type="EMBL" id="JBHSCX010000020">
    <property type="protein sequence ID" value="MFC4363389.1"/>
    <property type="molecule type" value="Genomic_DNA"/>
</dbReference>
<dbReference type="RefSeq" id="WP_290261146.1">
    <property type="nucleotide sequence ID" value="NZ_JAUFQG010000004.1"/>
</dbReference>
<sequence>MAKDDGIDKKGRFGQVGEYLDKDLDEDEDEELGDVEEAEEDEDEDLRDVEEADEDDEEWLNESNSEEAHSLLSLIEAGFPSDWFNTFDWVKDMMYRLYSDDRTSVTDGLLRQLGVDFKYYDVGHSYYDSCSPFDLESLDNIVKEWVRLRGNFKPDLEAQAMYHQAIDTALTPVESFLNSAKEGSFPEPEILLSVAKCFQLYFLAGGRLTLEDVFFGAVKQKGGNYAARRKKASIFVYFHEDRLREIQVANPMPLVEHVRLFLRNMIDNEEIRFIDDDSFVRSYRRWLKRGGYRDGGQ</sequence>